<dbReference type="Proteomes" id="UP000257109">
    <property type="component" value="Unassembled WGS sequence"/>
</dbReference>
<evidence type="ECO:0008006" key="3">
    <source>
        <dbReference type="Google" id="ProtNLM"/>
    </source>
</evidence>
<accession>A0A371G5M8</accession>
<dbReference type="PANTHER" id="PTHR35046">
    <property type="entry name" value="ZINC KNUCKLE (CCHC-TYPE) FAMILY PROTEIN"/>
    <property type="match status" value="1"/>
</dbReference>
<dbReference type="AlphaFoldDB" id="A0A371G5M8"/>
<evidence type="ECO:0000313" key="2">
    <source>
        <dbReference type="Proteomes" id="UP000257109"/>
    </source>
</evidence>
<name>A0A371G5M8_MUCPR</name>
<dbReference type="OrthoDB" id="407598at2759"/>
<evidence type="ECO:0000313" key="1">
    <source>
        <dbReference type="EMBL" id="RDX85791.1"/>
    </source>
</evidence>
<dbReference type="EMBL" id="QJKJ01006702">
    <property type="protein sequence ID" value="RDX85791.1"/>
    <property type="molecule type" value="Genomic_DNA"/>
</dbReference>
<organism evidence="1 2">
    <name type="scientific">Mucuna pruriens</name>
    <name type="common">Velvet bean</name>
    <name type="synonym">Dolichos pruriens</name>
    <dbReference type="NCBI Taxonomy" id="157652"/>
    <lineage>
        <taxon>Eukaryota</taxon>
        <taxon>Viridiplantae</taxon>
        <taxon>Streptophyta</taxon>
        <taxon>Embryophyta</taxon>
        <taxon>Tracheophyta</taxon>
        <taxon>Spermatophyta</taxon>
        <taxon>Magnoliopsida</taxon>
        <taxon>eudicotyledons</taxon>
        <taxon>Gunneridae</taxon>
        <taxon>Pentapetalae</taxon>
        <taxon>rosids</taxon>
        <taxon>fabids</taxon>
        <taxon>Fabales</taxon>
        <taxon>Fabaceae</taxon>
        <taxon>Papilionoideae</taxon>
        <taxon>50 kb inversion clade</taxon>
        <taxon>NPAAA clade</taxon>
        <taxon>indigoferoid/millettioid clade</taxon>
        <taxon>Phaseoleae</taxon>
        <taxon>Mucuna</taxon>
    </lineage>
</organism>
<proteinExistence type="predicted"/>
<sequence>MWTLVRSLPCVCVNSTNGGYFRYERFLFKEKRLCVPRGFIRKLLVREAHKGGFMGHFGELEPHRRGDVHHICERCLVCKKSKSKSLPHGLYISLPSPTPPWVDISMDFVLGLPRYSKMTYFIPSYKVVRHHGIPKSIVLYKNFKFFGHFEGSYGVRLTLSYYFPPLVIHKQMDKPKCFVRKSLRSWVERLLHIEFAYNRVANSITSHSLFDLVYGFNHLSPLDLLPLPNVYSMINSGGFSKAQFVKNLHEKARLYMEKKVEQCQVVRHHAIPRSIVLDMDFKFLGHFEGPYEVRLTLSYYFPPLEWLPHIEFAYNRVVNSTTSHSLFDLVYGFNPLSQLDLLPLPNISSIINSDGFSKA</sequence>
<dbReference type="PANTHER" id="PTHR35046:SF9">
    <property type="entry name" value="RNA-DIRECTED DNA POLYMERASE"/>
    <property type="match status" value="1"/>
</dbReference>
<protein>
    <recommendedName>
        <fullName evidence="3">Integrase zinc-binding domain-containing protein</fullName>
    </recommendedName>
</protein>
<feature type="non-terminal residue" evidence="1">
    <location>
        <position position="1"/>
    </location>
</feature>
<gene>
    <name evidence="1" type="ORF">CR513_32965</name>
</gene>
<dbReference type="STRING" id="157652.A0A371G5M8"/>
<comment type="caution">
    <text evidence="1">The sequence shown here is derived from an EMBL/GenBank/DDBJ whole genome shotgun (WGS) entry which is preliminary data.</text>
</comment>
<keyword evidence="2" id="KW-1185">Reference proteome</keyword>
<reference evidence="1" key="1">
    <citation type="submission" date="2018-05" db="EMBL/GenBank/DDBJ databases">
        <title>Draft genome of Mucuna pruriens seed.</title>
        <authorList>
            <person name="Nnadi N.E."/>
            <person name="Vos R."/>
            <person name="Hasami M.H."/>
            <person name="Devisetty U.K."/>
            <person name="Aguiy J.C."/>
        </authorList>
    </citation>
    <scope>NUCLEOTIDE SEQUENCE [LARGE SCALE GENOMIC DNA]</scope>
    <source>
        <strain evidence="1">JCA_2017</strain>
    </source>
</reference>